<dbReference type="GO" id="GO:0046785">
    <property type="term" value="P:microtubule polymerization"/>
    <property type="evidence" value="ECO:0007669"/>
    <property type="project" value="InterPro"/>
</dbReference>
<evidence type="ECO:0000256" key="3">
    <source>
        <dbReference type="ARBA" id="ARBA00023212"/>
    </source>
</evidence>
<dbReference type="SUPFAM" id="SSF48371">
    <property type="entry name" value="ARM repeat"/>
    <property type="match status" value="1"/>
</dbReference>
<dbReference type="GO" id="GO:0007051">
    <property type="term" value="P:spindle organization"/>
    <property type="evidence" value="ECO:0007669"/>
    <property type="project" value="InterPro"/>
</dbReference>
<comment type="caution">
    <text evidence="6">The sequence shown here is derived from an EMBL/GenBank/DDBJ whole genome shotgun (WGS) entry which is preliminary data.</text>
</comment>
<dbReference type="GO" id="GO:0005856">
    <property type="term" value="C:cytoskeleton"/>
    <property type="evidence" value="ECO:0007669"/>
    <property type="project" value="UniProtKB-SubCell"/>
</dbReference>
<keyword evidence="7" id="KW-1185">Reference proteome</keyword>
<evidence type="ECO:0000259" key="5">
    <source>
        <dbReference type="SMART" id="SM01349"/>
    </source>
</evidence>
<dbReference type="InterPro" id="IPR016024">
    <property type="entry name" value="ARM-type_fold"/>
</dbReference>
<evidence type="ECO:0000313" key="6">
    <source>
        <dbReference type="EMBL" id="KAG5854748.1"/>
    </source>
</evidence>
<keyword evidence="2" id="KW-0963">Cytoplasm</keyword>
<comment type="subcellular location">
    <subcellularLocation>
        <location evidence="1">Cytoplasm</location>
        <location evidence="1">Cytoskeleton</location>
    </subcellularLocation>
</comment>
<feature type="compositionally biased region" description="Basic residues" evidence="4">
    <location>
        <begin position="325"/>
        <end position="335"/>
    </location>
</feature>
<dbReference type="InterPro" id="IPR011989">
    <property type="entry name" value="ARM-like"/>
</dbReference>
<protein>
    <recommendedName>
        <fullName evidence="5">TOG domain-containing protein</fullName>
    </recommendedName>
</protein>
<proteinExistence type="predicted"/>
<feature type="region of interest" description="Disordered" evidence="4">
    <location>
        <begin position="1"/>
        <end position="92"/>
    </location>
</feature>
<sequence length="386" mass="43109">MGMLEGAGGHARQTRTPRHRPKLPPQAHAASSACHESLPGYARERCPSRRLRRLRAQSRDQESEAGEEPLPKGKGVLGKKAPAKTGAKEEEDRSGPIFILVPNGKEQRIKEEKGLKVLKWNFMTPRDEYVEQLKTQMSTCLAKWLLDELFHLDFQRHVKAVGVMIERMEDERDATIGCLDLILKWFTLRFFDTNTSVMMKALEYLKLLFSMLSRENYHLNEYEASSFIPYLILKVGESKDVVRKDVRGILAVLCKVYPASKVFTFLMDGTKSKNSKQRAECLEELGCLIEAYGMSVCQPTAAKSLKEIAMHIGDRDTSVRNAAPTRRRRLQRVRRAGLQADRQPVGEGNEHAGGEDQALGQEDCGRAPPAGGGEAPEGRPGAPTPA</sequence>
<gene>
    <name evidence="6" type="ORF">ANANG_G00041060</name>
</gene>
<dbReference type="Pfam" id="PF21041">
    <property type="entry name" value="XMAP215_CLASP_TOG"/>
    <property type="match status" value="1"/>
</dbReference>
<evidence type="ECO:0000313" key="7">
    <source>
        <dbReference type="Proteomes" id="UP001044222"/>
    </source>
</evidence>
<evidence type="ECO:0000256" key="1">
    <source>
        <dbReference type="ARBA" id="ARBA00004245"/>
    </source>
</evidence>
<dbReference type="SMART" id="SM01349">
    <property type="entry name" value="TOG"/>
    <property type="match status" value="1"/>
</dbReference>
<dbReference type="Proteomes" id="UP001044222">
    <property type="component" value="Unassembled WGS sequence"/>
</dbReference>
<feature type="domain" description="TOG" evidence="5">
    <location>
        <begin position="128"/>
        <end position="358"/>
    </location>
</feature>
<feature type="region of interest" description="Disordered" evidence="4">
    <location>
        <begin position="316"/>
        <end position="386"/>
    </location>
</feature>
<dbReference type="GO" id="GO:0030951">
    <property type="term" value="P:establishment or maintenance of microtubule cytoskeleton polarity"/>
    <property type="evidence" value="ECO:0007669"/>
    <property type="project" value="InterPro"/>
</dbReference>
<name>A0A9D3MV69_ANGAN</name>
<dbReference type="Gene3D" id="1.25.10.10">
    <property type="entry name" value="Leucine-rich Repeat Variant"/>
    <property type="match status" value="1"/>
</dbReference>
<dbReference type="InterPro" id="IPR045110">
    <property type="entry name" value="XMAP215"/>
</dbReference>
<dbReference type="GO" id="GO:0061863">
    <property type="term" value="F:microtubule plus end polymerase"/>
    <property type="evidence" value="ECO:0007669"/>
    <property type="project" value="InterPro"/>
</dbReference>
<dbReference type="GO" id="GO:0051010">
    <property type="term" value="F:microtubule plus-end binding"/>
    <property type="evidence" value="ECO:0007669"/>
    <property type="project" value="InterPro"/>
</dbReference>
<feature type="compositionally biased region" description="Low complexity" evidence="4">
    <location>
        <begin position="72"/>
        <end position="84"/>
    </location>
</feature>
<accession>A0A9D3MV69</accession>
<evidence type="ECO:0000256" key="4">
    <source>
        <dbReference type="SAM" id="MobiDB-lite"/>
    </source>
</evidence>
<feature type="compositionally biased region" description="Basic residues" evidence="4">
    <location>
        <begin position="12"/>
        <end position="22"/>
    </location>
</feature>
<dbReference type="InterPro" id="IPR048491">
    <property type="entry name" value="XMAP215_CLASP_TOG"/>
</dbReference>
<reference evidence="6" key="1">
    <citation type="submission" date="2021-01" db="EMBL/GenBank/DDBJ databases">
        <title>A chromosome-scale assembly of European eel, Anguilla anguilla.</title>
        <authorList>
            <person name="Henkel C."/>
            <person name="Jong-Raadsen S.A."/>
            <person name="Dufour S."/>
            <person name="Weltzien F.-A."/>
            <person name="Palstra A.P."/>
            <person name="Pelster B."/>
            <person name="Spaink H.P."/>
            <person name="Van Den Thillart G.E."/>
            <person name="Jansen H."/>
            <person name="Zahm M."/>
            <person name="Klopp C."/>
            <person name="Cedric C."/>
            <person name="Louis A."/>
            <person name="Berthelot C."/>
            <person name="Parey E."/>
            <person name="Roest Crollius H."/>
            <person name="Montfort J."/>
            <person name="Robinson-Rechavi M."/>
            <person name="Bucao C."/>
            <person name="Bouchez O."/>
            <person name="Gislard M."/>
            <person name="Lluch J."/>
            <person name="Milhes M."/>
            <person name="Lampietro C."/>
            <person name="Lopez Roques C."/>
            <person name="Donnadieu C."/>
            <person name="Braasch I."/>
            <person name="Desvignes T."/>
            <person name="Postlethwait J."/>
            <person name="Bobe J."/>
            <person name="Guiguen Y."/>
            <person name="Dirks R."/>
        </authorList>
    </citation>
    <scope>NUCLEOTIDE SEQUENCE</scope>
    <source>
        <strain evidence="6">Tag_6206</strain>
        <tissue evidence="6">Liver</tissue>
    </source>
</reference>
<organism evidence="6 7">
    <name type="scientific">Anguilla anguilla</name>
    <name type="common">European freshwater eel</name>
    <name type="synonym">Muraena anguilla</name>
    <dbReference type="NCBI Taxonomy" id="7936"/>
    <lineage>
        <taxon>Eukaryota</taxon>
        <taxon>Metazoa</taxon>
        <taxon>Chordata</taxon>
        <taxon>Craniata</taxon>
        <taxon>Vertebrata</taxon>
        <taxon>Euteleostomi</taxon>
        <taxon>Actinopterygii</taxon>
        <taxon>Neopterygii</taxon>
        <taxon>Teleostei</taxon>
        <taxon>Anguilliformes</taxon>
        <taxon>Anguillidae</taxon>
        <taxon>Anguilla</taxon>
    </lineage>
</organism>
<dbReference type="PANTHER" id="PTHR12609">
    <property type="entry name" value="MICROTUBULE ASSOCIATED PROTEIN XMAP215"/>
    <property type="match status" value="1"/>
</dbReference>
<dbReference type="FunFam" id="1.25.10.10:FF:000050">
    <property type="entry name" value="Cytoskeleton-associated protein 5 isoform X1"/>
    <property type="match status" value="1"/>
</dbReference>
<keyword evidence="3" id="KW-0206">Cytoskeleton</keyword>
<dbReference type="EMBL" id="JAFIRN010000002">
    <property type="protein sequence ID" value="KAG5854748.1"/>
    <property type="molecule type" value="Genomic_DNA"/>
</dbReference>
<dbReference type="InterPro" id="IPR034085">
    <property type="entry name" value="TOG"/>
</dbReference>
<dbReference type="AlphaFoldDB" id="A0A9D3MV69"/>
<evidence type="ECO:0000256" key="2">
    <source>
        <dbReference type="ARBA" id="ARBA00022490"/>
    </source>
</evidence>